<dbReference type="Pfam" id="PF04572">
    <property type="entry name" value="Gb3_synth"/>
    <property type="match status" value="2"/>
</dbReference>
<dbReference type="InterPro" id="IPR007577">
    <property type="entry name" value="GlycoTrfase_DXD_sugar-bd_CS"/>
</dbReference>
<feature type="compositionally biased region" description="Basic and acidic residues" evidence="1">
    <location>
        <begin position="317"/>
        <end position="328"/>
    </location>
</feature>
<accession>A0A8S2A7T7</accession>
<feature type="compositionally biased region" description="Low complexity" evidence="1">
    <location>
        <begin position="195"/>
        <end position="207"/>
    </location>
</feature>
<dbReference type="Pfam" id="PF04488">
    <property type="entry name" value="Gly_transf_sug"/>
    <property type="match status" value="2"/>
</dbReference>
<evidence type="ECO:0000313" key="4">
    <source>
        <dbReference type="EMBL" id="CAE6036352.1"/>
    </source>
</evidence>
<protein>
    <recommendedName>
        <fullName evidence="3">Alpha 1,4-glycosyltransferase domain-containing protein</fullName>
    </recommendedName>
</protein>
<evidence type="ECO:0000313" key="5">
    <source>
        <dbReference type="Proteomes" id="UP000682877"/>
    </source>
</evidence>
<organism evidence="4 5">
    <name type="scientific">Arabidopsis arenosa</name>
    <name type="common">Sand rock-cress</name>
    <name type="synonym">Cardaminopsis arenosa</name>
    <dbReference type="NCBI Taxonomy" id="38785"/>
    <lineage>
        <taxon>Eukaryota</taxon>
        <taxon>Viridiplantae</taxon>
        <taxon>Streptophyta</taxon>
        <taxon>Embryophyta</taxon>
        <taxon>Tracheophyta</taxon>
        <taxon>Spermatophyta</taxon>
        <taxon>Magnoliopsida</taxon>
        <taxon>eudicotyledons</taxon>
        <taxon>Gunneridae</taxon>
        <taxon>Pentapetalae</taxon>
        <taxon>rosids</taxon>
        <taxon>malvids</taxon>
        <taxon>Brassicales</taxon>
        <taxon>Brassicaceae</taxon>
        <taxon>Camelineae</taxon>
        <taxon>Arabidopsis</taxon>
    </lineage>
</organism>
<feature type="region of interest" description="Disordered" evidence="1">
    <location>
        <begin position="1027"/>
        <end position="1058"/>
    </location>
</feature>
<keyword evidence="5" id="KW-1185">Reference proteome</keyword>
<name>A0A8S2A7T7_ARAAE</name>
<feature type="compositionally biased region" description="Polar residues" evidence="1">
    <location>
        <begin position="129"/>
        <end position="140"/>
    </location>
</feature>
<dbReference type="AlphaFoldDB" id="A0A8S2A7T7"/>
<sequence>MENVVVVRDGDEELSLFLEMRRREKLHDVSSLSQPGANSTVDKTSTKSLELLKTSCVKLPRSAVEKFLDSENDKSDYEWLLAAPETVGGKENSMVKIKEPKARSTALKQRVENIPQEPVTRSVKASKPTPKTVSSKQANTAAEVKPSIKPSRQATPTSRASLPSTRQTNSARNSNQYSRTTSNKSNPRASALNRSSSVGKSVSSAKSTTPTIPETRARPVSTSRSRVHSSGDRSMGRSKISNDVNPVLMGTQMVERVVNMRKLPPPKFDDNTSSGFGRTLSRSSLDMALRHMNIRHSVSKNLRVTINAPTNSMNKNESSHSETMEKDNCNKKSLSEVLDVRQLRHTNSPVFSTAIFAVIMLLVVAGTILSNMSLESTFFWSSPTSEVIQINRMERKSLAPPKNSTSRDRIAWLRSHLTEFEVFKSTNLSEQFHQRVVDSLDDKCEVRFFMTWFSPAEFFGKREILAVESVFKSHPQGCLMIVSGSMDSQQGYSILKPLIDRGYKVFVATPDISLLLENTPAKSWFQEMKSCKRDPGRIPLHQNLSNLARLAILYKYGGVYLDTDFIVTRSFKGLRNSIGAQTVMEGDSKNWIRLNNAVLIFEKDHPLVYSFMEEFASTFDGNKWGHNGPYLVTRVAQRARETTGDNFTVLPPVAFYPFNWLDIPRLFQTPRSSNDSTLLKADLVMLNKESYGLHLWNKITGKLKIESPNSTVSDNNPPFKPNVPLPRPDGPMSSSCNINSVLDSEYNEKELDPLVPPRKASKNERIDWFRRKLPELEILKSTSKSKRFHTRVLDLYNNNCSAQFFMIWLSPAKSFAPREILAVDTLFTTNPGACLAILSNSLDSPRGYTILKPLLDRGFNLTAVTLDIPFLVKNTPTEAWLKRLKSGHMDPGSIPLFMNLSDLTRLTVLYKYGGVYLDTDIIFLNDMTGLRNAIGAQSIDPETKRWTRLNNAVMVFDIYHPLMQEFLQEYATTFDGNRWGYNSPYLVSRVIKRLGNKPGYNLTIFSPDAFYPVNWIQIQKLFKKPATTREAKMGREDGTGHEQRELHDTSVEQSHKED</sequence>
<feature type="compositionally biased region" description="Polar residues" evidence="1">
    <location>
        <begin position="150"/>
        <end position="194"/>
    </location>
</feature>
<keyword evidence="2" id="KW-1133">Transmembrane helix</keyword>
<feature type="region of interest" description="Disordered" evidence="1">
    <location>
        <begin position="309"/>
        <end position="328"/>
    </location>
</feature>
<dbReference type="PANTHER" id="PTHR46781">
    <property type="entry name" value="ALPHA 1,4-GLYCOSYLTRANSFERASE FAMILY PROTEIN"/>
    <property type="match status" value="1"/>
</dbReference>
<dbReference type="PANTHER" id="PTHR46781:SF8">
    <property type="entry name" value="ALPHA 1,4-GLYCOSYLTRANSFERASE FAMILY PROTEIN"/>
    <property type="match status" value="1"/>
</dbReference>
<dbReference type="InterPro" id="IPR029044">
    <property type="entry name" value="Nucleotide-diphossugar_trans"/>
</dbReference>
<dbReference type="SUPFAM" id="SSF53448">
    <property type="entry name" value="Nucleotide-diphospho-sugar transferases"/>
    <property type="match status" value="2"/>
</dbReference>
<evidence type="ECO:0000256" key="2">
    <source>
        <dbReference type="SAM" id="Phobius"/>
    </source>
</evidence>
<keyword evidence="2" id="KW-0812">Transmembrane</keyword>
<feature type="transmembrane region" description="Helical" evidence="2">
    <location>
        <begin position="350"/>
        <end position="369"/>
    </location>
</feature>
<dbReference type="InterPro" id="IPR007652">
    <property type="entry name" value="A1-4-GlycosylTfrase_dom"/>
</dbReference>
<reference evidence="4" key="1">
    <citation type="submission" date="2021-01" db="EMBL/GenBank/DDBJ databases">
        <authorList>
            <person name="Bezrukov I."/>
        </authorList>
    </citation>
    <scope>NUCLEOTIDE SEQUENCE</scope>
</reference>
<keyword evidence="2" id="KW-0472">Membrane</keyword>
<proteinExistence type="predicted"/>
<dbReference type="EMBL" id="LR999454">
    <property type="protein sequence ID" value="CAE6036352.1"/>
    <property type="molecule type" value="Genomic_DNA"/>
</dbReference>
<evidence type="ECO:0000259" key="3">
    <source>
        <dbReference type="Pfam" id="PF04572"/>
    </source>
</evidence>
<feature type="domain" description="Alpha 1,4-glycosyltransferase" evidence="3">
    <location>
        <begin position="601"/>
        <end position="707"/>
    </location>
</feature>
<dbReference type="Proteomes" id="UP000682877">
    <property type="component" value="Chromosome 4"/>
</dbReference>
<gene>
    <name evidence="4" type="ORF">AARE701A_LOCUS10815</name>
</gene>
<feature type="domain" description="Alpha 1,4-glycosyltransferase" evidence="3">
    <location>
        <begin position="956"/>
        <end position="1030"/>
    </location>
</feature>
<dbReference type="Gene3D" id="3.90.550.20">
    <property type="match status" value="2"/>
</dbReference>
<feature type="region of interest" description="Disordered" evidence="1">
    <location>
        <begin position="88"/>
        <end position="243"/>
    </location>
</feature>
<evidence type="ECO:0000256" key="1">
    <source>
        <dbReference type="SAM" id="MobiDB-lite"/>
    </source>
</evidence>
<dbReference type="InterPro" id="IPR044789">
    <property type="entry name" value="Put_A1-4-GlycosylTfrase_plant"/>
</dbReference>